<organism evidence="2 3">
    <name type="scientific">Effusibacillus consociatus</name>
    <dbReference type="NCBI Taxonomy" id="1117041"/>
    <lineage>
        <taxon>Bacteria</taxon>
        <taxon>Bacillati</taxon>
        <taxon>Bacillota</taxon>
        <taxon>Bacilli</taxon>
        <taxon>Bacillales</taxon>
        <taxon>Alicyclobacillaceae</taxon>
        <taxon>Effusibacillus</taxon>
    </lineage>
</organism>
<dbReference type="EMBL" id="JBHSHC010000106">
    <property type="protein sequence ID" value="MFC4768452.1"/>
    <property type="molecule type" value="Genomic_DNA"/>
</dbReference>
<dbReference type="RefSeq" id="WP_380026406.1">
    <property type="nucleotide sequence ID" value="NZ_JBHSHC010000106.1"/>
</dbReference>
<evidence type="ECO:0000313" key="2">
    <source>
        <dbReference type="EMBL" id="MFC4768452.1"/>
    </source>
</evidence>
<accession>A0ABV9Q5A0</accession>
<gene>
    <name evidence="2" type="ORF">ACFO8Q_13975</name>
</gene>
<feature type="signal peptide" evidence="1">
    <location>
        <begin position="1"/>
        <end position="23"/>
    </location>
</feature>
<name>A0ABV9Q5A0_9BACL</name>
<evidence type="ECO:0000256" key="1">
    <source>
        <dbReference type="SAM" id="SignalP"/>
    </source>
</evidence>
<sequence>MLKKALLLCMFLVAIPGTPTVEASQLPDIELFDVTKGKVVQHIVNTEEIQQEAVDWLRAVTEPAPQLNIEFHDGILLRVPLEPIIKIGEVSISQLFLVLSPSREALLIVLTEENRPLVLRFNPGRLPLFTTLKEFCGIPLLYDIN</sequence>
<evidence type="ECO:0000313" key="3">
    <source>
        <dbReference type="Proteomes" id="UP001596002"/>
    </source>
</evidence>
<keyword evidence="3" id="KW-1185">Reference proteome</keyword>
<dbReference type="Proteomes" id="UP001596002">
    <property type="component" value="Unassembled WGS sequence"/>
</dbReference>
<protein>
    <submittedName>
        <fullName evidence="2">Uncharacterized protein</fullName>
    </submittedName>
</protein>
<reference evidence="3" key="1">
    <citation type="journal article" date="2019" name="Int. J. Syst. Evol. Microbiol.">
        <title>The Global Catalogue of Microorganisms (GCM) 10K type strain sequencing project: providing services to taxonomists for standard genome sequencing and annotation.</title>
        <authorList>
            <consortium name="The Broad Institute Genomics Platform"/>
            <consortium name="The Broad Institute Genome Sequencing Center for Infectious Disease"/>
            <person name="Wu L."/>
            <person name="Ma J."/>
        </authorList>
    </citation>
    <scope>NUCLEOTIDE SEQUENCE [LARGE SCALE GENOMIC DNA]</scope>
    <source>
        <strain evidence="3">WYCCWR 12678</strain>
    </source>
</reference>
<keyword evidence="1" id="KW-0732">Signal</keyword>
<proteinExistence type="predicted"/>
<feature type="chain" id="PRO_5046399274" evidence="1">
    <location>
        <begin position="24"/>
        <end position="145"/>
    </location>
</feature>
<comment type="caution">
    <text evidence="2">The sequence shown here is derived from an EMBL/GenBank/DDBJ whole genome shotgun (WGS) entry which is preliminary data.</text>
</comment>